<dbReference type="SUPFAM" id="SSF47473">
    <property type="entry name" value="EF-hand"/>
    <property type="match status" value="1"/>
</dbReference>
<dbReference type="InterPro" id="IPR001849">
    <property type="entry name" value="PH_domain"/>
</dbReference>
<evidence type="ECO:0000259" key="5">
    <source>
        <dbReference type="PROSITE" id="PS50222"/>
    </source>
</evidence>
<dbReference type="Gene3D" id="2.30.29.30">
    <property type="entry name" value="Pleckstrin-homology domain (PH domain)/Phosphotyrosine-binding domain (PTB)"/>
    <property type="match status" value="1"/>
</dbReference>
<dbReference type="Gene3D" id="1.10.238.10">
    <property type="entry name" value="EF-hand"/>
    <property type="match status" value="2"/>
</dbReference>
<organism evidence="6 7">
    <name type="scientific">Tegillarca granosa</name>
    <name type="common">Malaysian cockle</name>
    <name type="synonym">Anadara granosa</name>
    <dbReference type="NCBI Taxonomy" id="220873"/>
    <lineage>
        <taxon>Eukaryota</taxon>
        <taxon>Metazoa</taxon>
        <taxon>Spiralia</taxon>
        <taxon>Lophotrochozoa</taxon>
        <taxon>Mollusca</taxon>
        <taxon>Bivalvia</taxon>
        <taxon>Autobranchia</taxon>
        <taxon>Pteriomorphia</taxon>
        <taxon>Arcoida</taxon>
        <taxon>Arcoidea</taxon>
        <taxon>Arcidae</taxon>
        <taxon>Tegillarca</taxon>
    </lineage>
</organism>
<protein>
    <recommendedName>
        <fullName evidence="8">Calmodulin</fullName>
    </recommendedName>
</protein>
<name>A0ABQ9FEH1_TEGGR</name>
<dbReference type="EMBL" id="JARBDR010000337">
    <property type="protein sequence ID" value="KAJ8315711.1"/>
    <property type="molecule type" value="Genomic_DNA"/>
</dbReference>
<proteinExistence type="predicted"/>
<feature type="domain" description="EF-hand" evidence="5">
    <location>
        <begin position="350"/>
        <end position="385"/>
    </location>
</feature>
<sequence length="763" mass="87171">MPGEPLVCVWEAAYALSSDNNKRLTVSHIKEVTLSFKDLPSVEYSERKFNRLFACSDKVKLVNYKSYVHSVLIASDVRLLQLLPEIENRCWEICRNRYDSTNIPDDVAEMLWRIFNRFADENTFPVLIPAEEMQFLITCLGEKLEIDKKRMINSLGKNTTFATFLNTLNGFVSSPAHIRALRSSVSNIHEKFVKNFIKWGWMHIGTKLMSKFTFWEECWFVLTNERLSYYGKSFLADRSGSSFKGEVIITSETRLEPLPADDFLYKSYSGCFKLSSNQDELEISCGTDIERRFWMELILESIETSSCANNDAILPEKNHIKPFVVEDSNKVSAINKNEKETTESKDVIEIEEEKLKVIFMKLDKDGNGILDKDEFFKFFSLVGMNSMSEENSNQVFDSIDSDKSGNISFDEFVKYFETAIFQEGEGDSVSNRLRDAFLSADRDGSGTINVKEYIEYMWEQKRGVALSKLMKTFESIQQSGDEEISYEKFQELFKDDPNVLSKTGPSSTNENMNKMLKKLYDDSNSDELAEFLKDRWSSFSSFKRKGASGKVVMSSPDEMVADFTPGSYSLMDLACFSDVPPIEPKHTVVNGVKWISGPEPGKSGKCVFPSDFDGKILCDFGTNETLRYYGCSFANGKQEKISLLYRHGITDFLYANKYLDDYVKLTNGGSGIEKHPFSHLDCPMEDDSGYFILGKFVSADEIHLTAFRIPKLHALYVPGNVIHSNDYLKGKWRTMLSDEATIDHVHLVKQAKDTVNHFTLEFM</sequence>
<evidence type="ECO:0000313" key="7">
    <source>
        <dbReference type="Proteomes" id="UP001217089"/>
    </source>
</evidence>
<dbReference type="PANTHER" id="PTHR34524">
    <property type="entry name" value="CALCYPHOSIN"/>
    <property type="match status" value="1"/>
</dbReference>
<dbReference type="PROSITE" id="PS50222">
    <property type="entry name" value="EF_HAND_2"/>
    <property type="match status" value="3"/>
</dbReference>
<comment type="caution">
    <text evidence="6">The sequence shown here is derived from an EMBL/GenBank/DDBJ whole genome shotgun (WGS) entry which is preliminary data.</text>
</comment>
<accession>A0ABQ9FEH1</accession>
<keyword evidence="7" id="KW-1185">Reference proteome</keyword>
<dbReference type="SMART" id="SM00054">
    <property type="entry name" value="EFh"/>
    <property type="match status" value="4"/>
</dbReference>
<dbReference type="PROSITE" id="PS00018">
    <property type="entry name" value="EF_HAND_1"/>
    <property type="match status" value="3"/>
</dbReference>
<feature type="domain" description="EF-hand" evidence="5">
    <location>
        <begin position="428"/>
        <end position="463"/>
    </location>
</feature>
<dbReference type="Pfam" id="PF13499">
    <property type="entry name" value="EF-hand_7"/>
    <property type="match status" value="2"/>
</dbReference>
<dbReference type="InterPro" id="IPR018247">
    <property type="entry name" value="EF_Hand_1_Ca_BS"/>
</dbReference>
<dbReference type="CDD" id="cd00051">
    <property type="entry name" value="EFh"/>
    <property type="match status" value="1"/>
</dbReference>
<evidence type="ECO:0000259" key="4">
    <source>
        <dbReference type="PROSITE" id="PS50003"/>
    </source>
</evidence>
<gene>
    <name evidence="6" type="ORF">KUTeg_007861</name>
</gene>
<feature type="domain" description="PH" evidence="4">
    <location>
        <begin position="195"/>
        <end position="303"/>
    </location>
</feature>
<evidence type="ECO:0008006" key="8">
    <source>
        <dbReference type="Google" id="ProtNLM"/>
    </source>
</evidence>
<dbReference type="Pfam" id="PF00169">
    <property type="entry name" value="PH"/>
    <property type="match status" value="1"/>
</dbReference>
<dbReference type="InterPro" id="IPR051581">
    <property type="entry name" value="Ca-bind"/>
</dbReference>
<dbReference type="InterPro" id="IPR011993">
    <property type="entry name" value="PH-like_dom_sf"/>
</dbReference>
<dbReference type="Proteomes" id="UP001217089">
    <property type="component" value="Unassembled WGS sequence"/>
</dbReference>
<dbReference type="SUPFAM" id="SSF50729">
    <property type="entry name" value="PH domain-like"/>
    <property type="match status" value="1"/>
</dbReference>
<dbReference type="PRINTS" id="PR01697">
    <property type="entry name" value="PARVALBUMIN"/>
</dbReference>
<reference evidence="6 7" key="1">
    <citation type="submission" date="2022-12" db="EMBL/GenBank/DDBJ databases">
        <title>Chromosome-level genome of Tegillarca granosa.</title>
        <authorList>
            <person name="Kim J."/>
        </authorList>
    </citation>
    <scope>NUCLEOTIDE SEQUENCE [LARGE SCALE GENOMIC DNA]</scope>
    <source>
        <strain evidence="6">Teg-2019</strain>
        <tissue evidence="6">Adductor muscle</tissue>
    </source>
</reference>
<dbReference type="SMART" id="SM00233">
    <property type="entry name" value="PH"/>
    <property type="match status" value="1"/>
</dbReference>
<keyword evidence="1" id="KW-0479">Metal-binding</keyword>
<dbReference type="InterPro" id="IPR011992">
    <property type="entry name" value="EF-hand-dom_pair"/>
</dbReference>
<evidence type="ECO:0000256" key="2">
    <source>
        <dbReference type="ARBA" id="ARBA00022737"/>
    </source>
</evidence>
<dbReference type="PROSITE" id="PS50003">
    <property type="entry name" value="PH_DOMAIN"/>
    <property type="match status" value="1"/>
</dbReference>
<dbReference type="PANTHER" id="PTHR34524:SF6">
    <property type="entry name" value="CALCYPHOSINE LIKE"/>
    <property type="match status" value="1"/>
</dbReference>
<feature type="domain" description="EF-hand" evidence="5">
    <location>
        <begin position="387"/>
        <end position="422"/>
    </location>
</feature>
<evidence type="ECO:0000256" key="1">
    <source>
        <dbReference type="ARBA" id="ARBA00022723"/>
    </source>
</evidence>
<dbReference type="InterPro" id="IPR002048">
    <property type="entry name" value="EF_hand_dom"/>
</dbReference>
<keyword evidence="2" id="KW-0677">Repeat</keyword>
<evidence type="ECO:0000256" key="3">
    <source>
        <dbReference type="ARBA" id="ARBA00022837"/>
    </source>
</evidence>
<evidence type="ECO:0000313" key="6">
    <source>
        <dbReference type="EMBL" id="KAJ8315711.1"/>
    </source>
</evidence>
<keyword evidence="3" id="KW-0106">Calcium</keyword>